<keyword evidence="2" id="KW-0472">Membrane</keyword>
<dbReference type="RefSeq" id="WP_185106899.1">
    <property type="nucleotide sequence ID" value="NZ_JACHMI010000001.1"/>
</dbReference>
<dbReference type="PANTHER" id="PTHR34473:SF3">
    <property type="entry name" value="TRANSMEMBRANE PROTEIN-RELATED"/>
    <property type="match status" value="1"/>
</dbReference>
<feature type="domain" description="YdbS-like PH" evidence="3">
    <location>
        <begin position="87"/>
        <end position="167"/>
    </location>
</feature>
<name>A0A7X0P0G7_9ACTN</name>
<evidence type="ECO:0000313" key="4">
    <source>
        <dbReference type="EMBL" id="MBB6552993.1"/>
    </source>
</evidence>
<evidence type="ECO:0000259" key="3">
    <source>
        <dbReference type="Pfam" id="PF03703"/>
    </source>
</evidence>
<gene>
    <name evidence="4" type="ORF">HD593_007788</name>
</gene>
<sequence length="551" mass="58985">MSPYETSPAAAERHTDPAGDGGWQGLARRSLWASAVKSLALVAGASAGLVRFLAGRDWPVGGMVAACAGAAVLIVAGVVAYDVLRLRTTRWRLTSERLELRSGITVRQHRSIPRDRVRSVDLRADPVNRIFGLTVAKVGTGEHAEGGSELKLDPLSRHDAEALRRTLLHQGEQAEPGGGPLAELSWSWIRYAPLSVWTFTGAAVVLGALYKALDSFGLKRFTTRLATGLWEWLVAQPLVTVPLVLAANLVVGVLGAMLLFAESWARYRLEREPGRLRMRRGLLTSRSLTLEERRLRGVELGEPLLLRLAGAARLRSIATGLGKSSGDETEDAAALTPPMPRALAVRVAAAIAGAGVPALVAHPAAARRRRLVRALVTALVTGAGVAAAWPWVSIWAGGWAWLVPVAVLAYGLWHAVTSAASLGHALSPRHLVARRGAVVRRTVALDRRGIAGWTFTESYFQRRSGLLTVSATTAAGRGHYDVVDVGRGDGLDLAARAVPGLLEPFLTRESNEPRDPPRFAHAPVLDKHDRAAQVLADITVFVPLATGLQPH</sequence>
<dbReference type="EMBL" id="JACHMI010000001">
    <property type="protein sequence ID" value="MBB6552993.1"/>
    <property type="molecule type" value="Genomic_DNA"/>
</dbReference>
<feature type="transmembrane region" description="Helical" evidence="2">
    <location>
        <begin position="194"/>
        <end position="213"/>
    </location>
</feature>
<reference evidence="4 5" key="1">
    <citation type="submission" date="2020-08" db="EMBL/GenBank/DDBJ databases">
        <title>Sequencing the genomes of 1000 actinobacteria strains.</title>
        <authorList>
            <person name="Klenk H.-P."/>
        </authorList>
    </citation>
    <scope>NUCLEOTIDE SEQUENCE [LARGE SCALE GENOMIC DNA]</scope>
    <source>
        <strain evidence="4 5">DSM 43768</strain>
    </source>
</reference>
<evidence type="ECO:0000256" key="2">
    <source>
        <dbReference type="SAM" id="Phobius"/>
    </source>
</evidence>
<accession>A0A7X0P0G7</accession>
<feature type="transmembrane region" description="Helical" evidence="2">
    <location>
        <begin position="398"/>
        <end position="426"/>
    </location>
</feature>
<feature type="transmembrane region" description="Helical" evidence="2">
    <location>
        <begin position="233"/>
        <end position="261"/>
    </location>
</feature>
<feature type="domain" description="YdbS-like PH" evidence="3">
    <location>
        <begin position="426"/>
        <end position="489"/>
    </location>
</feature>
<comment type="caution">
    <text evidence="4">The sequence shown here is derived from an EMBL/GenBank/DDBJ whole genome shotgun (WGS) entry which is preliminary data.</text>
</comment>
<keyword evidence="2" id="KW-1133">Transmembrane helix</keyword>
<dbReference type="InterPro" id="IPR005182">
    <property type="entry name" value="YdbS-like_PH"/>
</dbReference>
<dbReference type="PANTHER" id="PTHR34473">
    <property type="entry name" value="UPF0699 TRANSMEMBRANE PROTEIN YDBS"/>
    <property type="match status" value="1"/>
</dbReference>
<protein>
    <submittedName>
        <fullName evidence="4">Putative membrane protein</fullName>
    </submittedName>
</protein>
<feature type="transmembrane region" description="Helical" evidence="2">
    <location>
        <begin position="60"/>
        <end position="84"/>
    </location>
</feature>
<dbReference type="AlphaFoldDB" id="A0A7X0P0G7"/>
<keyword evidence="5" id="KW-1185">Reference proteome</keyword>
<evidence type="ECO:0000313" key="5">
    <source>
        <dbReference type="Proteomes" id="UP000565579"/>
    </source>
</evidence>
<feature type="transmembrane region" description="Helical" evidence="2">
    <location>
        <begin position="371"/>
        <end position="392"/>
    </location>
</feature>
<dbReference type="Pfam" id="PF03703">
    <property type="entry name" value="bPH_2"/>
    <property type="match status" value="2"/>
</dbReference>
<evidence type="ECO:0000256" key="1">
    <source>
        <dbReference type="SAM" id="MobiDB-lite"/>
    </source>
</evidence>
<proteinExistence type="predicted"/>
<organism evidence="4 5">
    <name type="scientific">Nonomuraea rubra</name>
    <dbReference type="NCBI Taxonomy" id="46180"/>
    <lineage>
        <taxon>Bacteria</taxon>
        <taxon>Bacillati</taxon>
        <taxon>Actinomycetota</taxon>
        <taxon>Actinomycetes</taxon>
        <taxon>Streptosporangiales</taxon>
        <taxon>Streptosporangiaceae</taxon>
        <taxon>Nonomuraea</taxon>
    </lineage>
</organism>
<feature type="region of interest" description="Disordered" evidence="1">
    <location>
        <begin position="1"/>
        <end position="22"/>
    </location>
</feature>
<dbReference type="Proteomes" id="UP000565579">
    <property type="component" value="Unassembled WGS sequence"/>
</dbReference>
<keyword evidence="2" id="KW-0812">Transmembrane</keyword>